<keyword evidence="3" id="KW-1185">Reference proteome</keyword>
<dbReference type="RefSeq" id="WP_057755558.1">
    <property type="nucleotide sequence ID" value="NZ_LJYG01000108.1"/>
</dbReference>
<evidence type="ECO:0000313" key="3">
    <source>
        <dbReference type="Proteomes" id="UP000051936"/>
    </source>
</evidence>
<evidence type="ECO:0000256" key="1">
    <source>
        <dbReference type="SAM" id="Coils"/>
    </source>
</evidence>
<proteinExistence type="predicted"/>
<reference evidence="2 3" key="1">
    <citation type="submission" date="2015-09" db="EMBL/GenBank/DDBJ databases">
        <title>Draft Genome Sequence of Bradyrhizobium manausense Strain BR 3351T, a Novel Symbiotic Nitrogen-Fixing Alphaproteobacterium Isolated from Brazilian Amazon Rain Forest.</title>
        <authorList>
            <person name="De Araujo J.L."/>
            <person name="Zilli J.E."/>
        </authorList>
    </citation>
    <scope>NUCLEOTIDE SEQUENCE [LARGE SCALE GENOMIC DNA]</scope>
    <source>
        <strain evidence="2 3">BR3351</strain>
    </source>
</reference>
<dbReference type="STRING" id="989370.AOQ71_32020"/>
<gene>
    <name evidence="2" type="ORF">AOQ71_32020</name>
</gene>
<feature type="coiled-coil region" evidence="1">
    <location>
        <begin position="56"/>
        <end position="83"/>
    </location>
</feature>
<name>A0A0R3D0R1_9BRAD</name>
<evidence type="ECO:0000313" key="2">
    <source>
        <dbReference type="EMBL" id="KRQ03351.1"/>
    </source>
</evidence>
<organism evidence="2 3">
    <name type="scientific">Bradyrhizobium manausense</name>
    <dbReference type="NCBI Taxonomy" id="989370"/>
    <lineage>
        <taxon>Bacteria</taxon>
        <taxon>Pseudomonadati</taxon>
        <taxon>Pseudomonadota</taxon>
        <taxon>Alphaproteobacteria</taxon>
        <taxon>Hyphomicrobiales</taxon>
        <taxon>Nitrobacteraceae</taxon>
        <taxon>Bradyrhizobium</taxon>
    </lineage>
</organism>
<accession>A0A0R3D0R1</accession>
<protein>
    <recommendedName>
        <fullName evidence="4">MerR family transcriptional regulator</fullName>
    </recommendedName>
</protein>
<sequence>MTPATEYPLNRHELFRAEITERGAGVQVVSIGRWKVAADGTRRRAGPALEVGCHRLAGLVRLVADLQRLVEEHQKEINDASAARRASA</sequence>
<dbReference type="Proteomes" id="UP000051936">
    <property type="component" value="Unassembled WGS sequence"/>
</dbReference>
<keyword evidence="1" id="KW-0175">Coiled coil</keyword>
<dbReference type="AlphaFoldDB" id="A0A0R3D0R1"/>
<comment type="caution">
    <text evidence="2">The sequence shown here is derived from an EMBL/GenBank/DDBJ whole genome shotgun (WGS) entry which is preliminary data.</text>
</comment>
<dbReference type="EMBL" id="LJYG01000108">
    <property type="protein sequence ID" value="KRQ03351.1"/>
    <property type="molecule type" value="Genomic_DNA"/>
</dbReference>
<evidence type="ECO:0008006" key="4">
    <source>
        <dbReference type="Google" id="ProtNLM"/>
    </source>
</evidence>
<dbReference type="OrthoDB" id="9847980at2"/>